<evidence type="ECO:0000313" key="3">
    <source>
        <dbReference type="Proteomes" id="UP000244792"/>
    </source>
</evidence>
<evidence type="ECO:0000313" key="2">
    <source>
        <dbReference type="EMBL" id="AWB10734.1"/>
    </source>
</evidence>
<accession>A0A2R4W1W3</accession>
<organism evidence="2 3">
    <name type="scientific">Thermodesulfobium acidiphilum</name>
    <dbReference type="NCBI Taxonomy" id="1794699"/>
    <lineage>
        <taxon>Bacteria</taxon>
        <taxon>Pseudomonadati</taxon>
        <taxon>Thermodesulfobiota</taxon>
        <taxon>Thermodesulfobiia</taxon>
        <taxon>Thermodesulfobiales</taxon>
        <taxon>Thermodesulfobiaceae</taxon>
        <taxon>Thermodesulfobium</taxon>
    </lineage>
</organism>
<dbReference type="Pfam" id="PF00149">
    <property type="entry name" value="Metallophos"/>
    <property type="match status" value="1"/>
</dbReference>
<dbReference type="SUPFAM" id="SSF56300">
    <property type="entry name" value="Metallo-dependent phosphatases"/>
    <property type="match status" value="1"/>
</dbReference>
<dbReference type="Gene3D" id="3.60.21.10">
    <property type="match status" value="1"/>
</dbReference>
<dbReference type="AlphaFoldDB" id="A0A2R4W1W3"/>
<dbReference type="GO" id="GO:0016787">
    <property type="term" value="F:hydrolase activity"/>
    <property type="evidence" value="ECO:0007669"/>
    <property type="project" value="InterPro"/>
</dbReference>
<keyword evidence="3" id="KW-1185">Reference proteome</keyword>
<dbReference type="EMBL" id="CP020921">
    <property type="protein sequence ID" value="AWB10734.1"/>
    <property type="molecule type" value="Genomic_DNA"/>
</dbReference>
<protein>
    <submittedName>
        <fullName evidence="2">Putative phosphoesterase</fullName>
    </submittedName>
</protein>
<sequence length="236" mass="26969">MKVIAISDVHTPQYLWMLKKKLETLDNDIDLIIGAGDLIYKGASLAINSLTSTIVEKFNKFVPFFTCFGNEEYFNTEPKLKQLKYPIYLDTDFIKLGKPEWTFFFTRGILAQPTTWQKKHMKDAEGIYERKLSEIRSIIENLKKQTDRIVYISHYAPTYRTLEGENQESLELLGSNKVEKLLLEFDIPLAIHGHSHHSTKPIVSIGKSTIINAAIMVNKAIPTIILKDGVSIEHIS</sequence>
<dbReference type="OrthoDB" id="8610138at2"/>
<dbReference type="KEGG" id="taci:TDSAC_1394"/>
<dbReference type="InterPro" id="IPR004843">
    <property type="entry name" value="Calcineurin-like_PHP"/>
</dbReference>
<dbReference type="RefSeq" id="WP_108309517.1">
    <property type="nucleotide sequence ID" value="NZ_CP020921.1"/>
</dbReference>
<name>A0A2R4W1W3_THEAF</name>
<feature type="domain" description="Calcineurin-like phosphoesterase" evidence="1">
    <location>
        <begin position="1"/>
        <end position="197"/>
    </location>
</feature>
<gene>
    <name evidence="2" type="ORF">TDSAC_1394</name>
</gene>
<proteinExistence type="predicted"/>
<reference evidence="2 3" key="1">
    <citation type="submission" date="2017-04" db="EMBL/GenBank/DDBJ databases">
        <title>Genomic insights into metabolism of Thermodesulfobium acidiphilum.</title>
        <authorList>
            <person name="Toshchakov S.V."/>
            <person name="Frolov E.N."/>
            <person name="Kublanov I.V."/>
            <person name="Samarov N.I."/>
            <person name="Novikov A."/>
            <person name="Lebedinsky A.V."/>
            <person name="Bonch-Osmolovskaya E.A."/>
            <person name="Chernyh N.A."/>
        </authorList>
    </citation>
    <scope>NUCLEOTIDE SEQUENCE [LARGE SCALE GENOMIC DNA]</scope>
    <source>
        <strain evidence="2 3">3127-1</strain>
    </source>
</reference>
<dbReference type="InterPro" id="IPR029052">
    <property type="entry name" value="Metallo-depent_PP-like"/>
</dbReference>
<evidence type="ECO:0000259" key="1">
    <source>
        <dbReference type="Pfam" id="PF00149"/>
    </source>
</evidence>
<dbReference type="Proteomes" id="UP000244792">
    <property type="component" value="Chromosome"/>
</dbReference>